<reference evidence="2 3" key="1">
    <citation type="submission" date="2017-01" db="EMBL/GenBank/DDBJ databases">
        <authorList>
            <person name="Mah S.A."/>
            <person name="Swanson W.J."/>
            <person name="Moy G.W."/>
            <person name="Vacquier V.D."/>
        </authorList>
    </citation>
    <scope>NUCLEOTIDE SEQUENCE [LARGE SCALE GENOMIC DNA]</scope>
    <source>
        <strain evidence="2 3">DSM 11589</strain>
    </source>
</reference>
<dbReference type="GO" id="GO:0044877">
    <property type="term" value="F:protein-containing complex binding"/>
    <property type="evidence" value="ECO:0007669"/>
    <property type="project" value="TreeGrafter"/>
</dbReference>
<dbReference type="Pfam" id="PF01370">
    <property type="entry name" value="Epimerase"/>
    <property type="match status" value="1"/>
</dbReference>
<dbReference type="PANTHER" id="PTHR12126:SF11">
    <property type="entry name" value="NADH DEHYDROGENASE [UBIQUINONE] 1 ALPHA SUBCOMPLEX SUBUNIT 9, MITOCHONDRIAL"/>
    <property type="match status" value="1"/>
</dbReference>
<protein>
    <submittedName>
        <fullName evidence="2">NADH dehydrogenase</fullName>
    </submittedName>
</protein>
<dbReference type="STRING" id="80876.SAMN05421779_102555"/>
<dbReference type="Proteomes" id="UP000185678">
    <property type="component" value="Unassembled WGS sequence"/>
</dbReference>
<dbReference type="SUPFAM" id="SSF51735">
    <property type="entry name" value="NAD(P)-binding Rossmann-fold domains"/>
    <property type="match status" value="1"/>
</dbReference>
<gene>
    <name evidence="2" type="ORF">SAMN05421779_102555</name>
</gene>
<dbReference type="Gene3D" id="3.40.50.720">
    <property type="entry name" value="NAD(P)-binding Rossmann-like Domain"/>
    <property type="match status" value="1"/>
</dbReference>
<organism evidence="2 3">
    <name type="scientific">Insolitispirillum peregrinum</name>
    <dbReference type="NCBI Taxonomy" id="80876"/>
    <lineage>
        <taxon>Bacteria</taxon>
        <taxon>Pseudomonadati</taxon>
        <taxon>Pseudomonadota</taxon>
        <taxon>Alphaproteobacteria</taxon>
        <taxon>Rhodospirillales</taxon>
        <taxon>Novispirillaceae</taxon>
        <taxon>Insolitispirillum</taxon>
    </lineage>
</organism>
<evidence type="ECO:0000313" key="2">
    <source>
        <dbReference type="EMBL" id="SIS55227.1"/>
    </source>
</evidence>
<feature type="domain" description="NAD-dependent epimerase/dehydratase" evidence="1">
    <location>
        <begin position="6"/>
        <end position="235"/>
    </location>
</feature>
<dbReference type="AlphaFoldDB" id="A0A1N7K0Z0"/>
<sequence>MAERLITVFGGSGFVGRHLVNQLADEGWRVRVAVRDPEGAKFLKPLGDLGQITPVPASLLNPESIKRACAGADVVINLVGILHESGKASFQAIHADGAALVAEAAKAAGVKTFVQMSALGASSSSPSRYARSKAEGEQRVRAAFPSATIVRPSVIFGPEDGFYNRFGAMARLLPVLVYFCKDAPGLKTSPNGGTAVDFYGAGGPKFQPVYVGDVAKAIVKALKDPAMAGKTYELGGPRTYSLREVMEQVSRETRRNRLVLPAPMWLAKIQAMFLQFLPNPPLTPDQVALLQSDNILTGACPGLKDLGIEPESVEAVIPSYIDRFRPLHRQIRRLGKKHA</sequence>
<dbReference type="PANTHER" id="PTHR12126">
    <property type="entry name" value="NADH-UBIQUINONE OXIDOREDUCTASE 39 KDA SUBUNIT-RELATED"/>
    <property type="match status" value="1"/>
</dbReference>
<dbReference type="RefSeq" id="WP_076399404.1">
    <property type="nucleotide sequence ID" value="NZ_FTOA01000002.1"/>
</dbReference>
<dbReference type="EMBL" id="FTOA01000002">
    <property type="protein sequence ID" value="SIS55227.1"/>
    <property type="molecule type" value="Genomic_DNA"/>
</dbReference>
<accession>A0A1N7K0Z0</accession>
<dbReference type="InterPro" id="IPR051207">
    <property type="entry name" value="ComplexI_NDUFA9_subunit"/>
</dbReference>
<dbReference type="CDD" id="cd05271">
    <property type="entry name" value="NDUFA9_like_SDR_a"/>
    <property type="match status" value="1"/>
</dbReference>
<dbReference type="InterPro" id="IPR036291">
    <property type="entry name" value="NAD(P)-bd_dom_sf"/>
</dbReference>
<name>A0A1N7K0Z0_9PROT</name>
<dbReference type="OrthoDB" id="9776313at2"/>
<proteinExistence type="predicted"/>
<evidence type="ECO:0000259" key="1">
    <source>
        <dbReference type="Pfam" id="PF01370"/>
    </source>
</evidence>
<keyword evidence="3" id="KW-1185">Reference proteome</keyword>
<dbReference type="InterPro" id="IPR001509">
    <property type="entry name" value="Epimerase_deHydtase"/>
</dbReference>
<evidence type="ECO:0000313" key="3">
    <source>
        <dbReference type="Proteomes" id="UP000185678"/>
    </source>
</evidence>